<evidence type="ECO:0000256" key="2">
    <source>
        <dbReference type="ARBA" id="ARBA00022670"/>
    </source>
</evidence>
<evidence type="ECO:0000256" key="6">
    <source>
        <dbReference type="ARBA" id="ARBA00044538"/>
    </source>
</evidence>
<evidence type="ECO:0000256" key="3">
    <source>
        <dbReference type="ARBA" id="ARBA00022801"/>
    </source>
</evidence>
<sequence length="111" mass="12154">MIQAKFKCKDGSFVSMTVLGHALSGEYGHDLVCAAVSTLTFSLVNNLERLTQVAPIVDLDPDGGYLYCEIPADLDDNQAQLAEILFKSCYYALKDDVSASQPDYLQVSLKK</sequence>
<dbReference type="GO" id="GO:0008234">
    <property type="term" value="F:cysteine-type peptidase activity"/>
    <property type="evidence" value="ECO:0007669"/>
    <property type="project" value="UniProtKB-KW"/>
</dbReference>
<comment type="similarity">
    <text evidence="5">Belongs to the Prp family.</text>
</comment>
<dbReference type="GO" id="GO:0042254">
    <property type="term" value="P:ribosome biogenesis"/>
    <property type="evidence" value="ECO:0007669"/>
    <property type="project" value="UniProtKB-KW"/>
</dbReference>
<evidence type="ECO:0000313" key="9">
    <source>
        <dbReference type="Proteomes" id="UP000594771"/>
    </source>
</evidence>
<evidence type="ECO:0000313" key="8">
    <source>
        <dbReference type="EMBL" id="QPS00972.1"/>
    </source>
</evidence>
<dbReference type="Pfam" id="PF04327">
    <property type="entry name" value="Peptidase_Prp"/>
    <property type="match status" value="1"/>
</dbReference>
<keyword evidence="2 8" id="KW-0645">Protease</keyword>
<evidence type="ECO:0000256" key="5">
    <source>
        <dbReference type="ARBA" id="ARBA00044503"/>
    </source>
</evidence>
<proteinExistence type="inferred from homology"/>
<dbReference type="Proteomes" id="UP000594771">
    <property type="component" value="Chromosome"/>
</dbReference>
<dbReference type="CDD" id="cd16332">
    <property type="entry name" value="Prp-like"/>
    <property type="match status" value="1"/>
</dbReference>
<keyword evidence="3" id="KW-0378">Hydrolase</keyword>
<organism evidence="8 9">
    <name type="scientific">Aerococcus urinae</name>
    <dbReference type="NCBI Taxonomy" id="1376"/>
    <lineage>
        <taxon>Bacteria</taxon>
        <taxon>Bacillati</taxon>
        <taxon>Bacillota</taxon>
        <taxon>Bacilli</taxon>
        <taxon>Lactobacillales</taxon>
        <taxon>Aerococcaceae</taxon>
        <taxon>Aerococcus</taxon>
    </lineage>
</organism>
<dbReference type="AlphaFoldDB" id="A0A0X8FE89"/>
<dbReference type="SUPFAM" id="SSF118010">
    <property type="entry name" value="TM1457-like"/>
    <property type="match status" value="1"/>
</dbReference>
<reference evidence="7" key="2">
    <citation type="submission" date="2022-09" db="EMBL/GenBank/DDBJ databases">
        <title>Aerococcus urinae taxonomy study.</title>
        <authorList>
            <person name="Christensen J."/>
            <person name="Senneby E."/>
        </authorList>
    </citation>
    <scope>NUCLEOTIDE SEQUENCE</scope>
    <source>
        <strain evidence="7">NLD-066-U95</strain>
    </source>
</reference>
<dbReference type="InterPro" id="IPR036764">
    <property type="entry name" value="Peptidase_Prp_sf"/>
</dbReference>
<protein>
    <recommendedName>
        <fullName evidence="6">Ribosomal processing cysteine protease Prp</fullName>
    </recommendedName>
</protein>
<keyword evidence="1" id="KW-0690">Ribosome biogenesis</keyword>
<keyword evidence="4" id="KW-0788">Thiol protease</keyword>
<dbReference type="EMBL" id="JAOTML010000001">
    <property type="protein sequence ID" value="MCY3052665.1"/>
    <property type="molecule type" value="Genomic_DNA"/>
</dbReference>
<keyword evidence="10" id="KW-1185">Reference proteome</keyword>
<evidence type="ECO:0000256" key="4">
    <source>
        <dbReference type="ARBA" id="ARBA00022807"/>
    </source>
</evidence>
<dbReference type="RefSeq" id="WP_060778166.1">
    <property type="nucleotide sequence ID" value="NZ_CAJHLF010000002.1"/>
</dbReference>
<reference evidence="8 9" key="1">
    <citation type="submission" date="2020-12" db="EMBL/GenBank/DDBJ databases">
        <title>FDA dAtabase for Regulatory Grade micrObial Sequences (FDA-ARGOS): Supporting development and validation of Infectious Disease Dx tests.</title>
        <authorList>
            <person name="Sproer C."/>
            <person name="Gronow S."/>
            <person name="Severitt S."/>
            <person name="Schroder I."/>
            <person name="Tallon L."/>
            <person name="Sadzewicz L."/>
            <person name="Zhao X."/>
            <person name="Boylan J."/>
            <person name="Ott S."/>
            <person name="Bowen H."/>
            <person name="Vavikolanu K."/>
            <person name="Mehta A."/>
            <person name="Aluvathingal J."/>
            <person name="Nadendla S."/>
            <person name="Lowell S."/>
            <person name="Myers T."/>
            <person name="Yan Y."/>
            <person name="Sichtig H."/>
        </authorList>
    </citation>
    <scope>NUCLEOTIDE SEQUENCE [LARGE SCALE GENOMIC DNA]</scope>
    <source>
        <strain evidence="8 9">FDAARGOS_911</strain>
    </source>
</reference>
<dbReference type="EMBL" id="CP065662">
    <property type="protein sequence ID" value="QPS00972.1"/>
    <property type="molecule type" value="Genomic_DNA"/>
</dbReference>
<dbReference type="GeneID" id="35767839"/>
<dbReference type="KEGG" id="aun:AWM73_03910"/>
<accession>A0A0X8FE89</accession>
<name>A0A0X8FE89_9LACT</name>
<dbReference type="PANTHER" id="PTHR39178:SF1">
    <property type="entry name" value="RIBOSOMAL-PROCESSING CYSTEINE PROTEASE PRP"/>
    <property type="match status" value="1"/>
</dbReference>
<evidence type="ECO:0000256" key="1">
    <source>
        <dbReference type="ARBA" id="ARBA00022517"/>
    </source>
</evidence>
<dbReference type="GO" id="GO:0006508">
    <property type="term" value="P:proteolysis"/>
    <property type="evidence" value="ECO:0007669"/>
    <property type="project" value="UniProtKB-KW"/>
</dbReference>
<evidence type="ECO:0000313" key="7">
    <source>
        <dbReference type="EMBL" id="MCY3052665.1"/>
    </source>
</evidence>
<gene>
    <name evidence="8" type="ORF">I6G68_06145</name>
    <name evidence="7" type="ORF">ODY43_01420</name>
</gene>
<dbReference type="OrthoDB" id="48998at2"/>
<dbReference type="Gene3D" id="3.30.70.1490">
    <property type="entry name" value="Cysteine protease Prp"/>
    <property type="match status" value="1"/>
</dbReference>
<dbReference type="Proteomes" id="UP001069145">
    <property type="component" value="Unassembled WGS sequence"/>
</dbReference>
<evidence type="ECO:0000313" key="10">
    <source>
        <dbReference type="Proteomes" id="UP001069145"/>
    </source>
</evidence>
<dbReference type="InterPro" id="IPR007422">
    <property type="entry name" value="Peptidase_Prp"/>
</dbReference>
<dbReference type="PANTHER" id="PTHR39178">
    <property type="entry name" value="HYPOTHETICAL RIBOSOME-ASSOCIATED PROTEIN"/>
    <property type="match status" value="1"/>
</dbReference>